<name>A0A0C9Z3T4_9AGAM</name>
<organism evidence="2 3">
    <name type="scientific">Pisolithus microcarpus 441</name>
    <dbReference type="NCBI Taxonomy" id="765257"/>
    <lineage>
        <taxon>Eukaryota</taxon>
        <taxon>Fungi</taxon>
        <taxon>Dikarya</taxon>
        <taxon>Basidiomycota</taxon>
        <taxon>Agaricomycotina</taxon>
        <taxon>Agaricomycetes</taxon>
        <taxon>Agaricomycetidae</taxon>
        <taxon>Boletales</taxon>
        <taxon>Sclerodermatineae</taxon>
        <taxon>Pisolithaceae</taxon>
        <taxon>Pisolithus</taxon>
    </lineage>
</organism>
<evidence type="ECO:0000256" key="1">
    <source>
        <dbReference type="SAM" id="SignalP"/>
    </source>
</evidence>
<keyword evidence="1" id="KW-0732">Signal</keyword>
<dbReference type="AlphaFoldDB" id="A0A0C9Z3T4"/>
<dbReference type="HOGENOM" id="CLU_2528311_0_0_1"/>
<dbReference type="InterPro" id="IPR036322">
    <property type="entry name" value="WD40_repeat_dom_sf"/>
</dbReference>
<proteinExistence type="predicted"/>
<feature type="signal peptide" evidence="1">
    <location>
        <begin position="1"/>
        <end position="18"/>
    </location>
</feature>
<dbReference type="SUPFAM" id="SSF50978">
    <property type="entry name" value="WD40 repeat-like"/>
    <property type="match status" value="1"/>
</dbReference>
<dbReference type="OrthoDB" id="10248252at2759"/>
<keyword evidence="3" id="KW-1185">Reference proteome</keyword>
<feature type="chain" id="PRO_5002217874" evidence="1">
    <location>
        <begin position="19"/>
        <end position="84"/>
    </location>
</feature>
<evidence type="ECO:0000313" key="3">
    <source>
        <dbReference type="Proteomes" id="UP000054018"/>
    </source>
</evidence>
<reference evidence="3" key="2">
    <citation type="submission" date="2015-01" db="EMBL/GenBank/DDBJ databases">
        <title>Evolutionary Origins and Diversification of the Mycorrhizal Mutualists.</title>
        <authorList>
            <consortium name="DOE Joint Genome Institute"/>
            <consortium name="Mycorrhizal Genomics Consortium"/>
            <person name="Kohler A."/>
            <person name="Kuo A."/>
            <person name="Nagy L.G."/>
            <person name="Floudas D."/>
            <person name="Copeland A."/>
            <person name="Barry K.W."/>
            <person name="Cichocki N."/>
            <person name="Veneault-Fourrey C."/>
            <person name="LaButti K."/>
            <person name="Lindquist E.A."/>
            <person name="Lipzen A."/>
            <person name="Lundell T."/>
            <person name="Morin E."/>
            <person name="Murat C."/>
            <person name="Riley R."/>
            <person name="Ohm R."/>
            <person name="Sun H."/>
            <person name="Tunlid A."/>
            <person name="Henrissat B."/>
            <person name="Grigoriev I.V."/>
            <person name="Hibbett D.S."/>
            <person name="Martin F."/>
        </authorList>
    </citation>
    <scope>NUCLEOTIDE SEQUENCE [LARGE SCALE GENOMIC DNA]</scope>
    <source>
        <strain evidence="3">441</strain>
    </source>
</reference>
<protein>
    <submittedName>
        <fullName evidence="2">Uncharacterized protein</fullName>
    </submittedName>
</protein>
<evidence type="ECO:0000313" key="2">
    <source>
        <dbReference type="EMBL" id="KIK14703.1"/>
    </source>
</evidence>
<dbReference type="EMBL" id="KN833926">
    <property type="protein sequence ID" value="KIK14703.1"/>
    <property type="molecule type" value="Genomic_DNA"/>
</dbReference>
<accession>A0A0C9Z3T4</accession>
<dbReference type="Proteomes" id="UP000054018">
    <property type="component" value="Unassembled WGS sequence"/>
</dbReference>
<reference evidence="2 3" key="1">
    <citation type="submission" date="2014-04" db="EMBL/GenBank/DDBJ databases">
        <authorList>
            <consortium name="DOE Joint Genome Institute"/>
            <person name="Kuo A."/>
            <person name="Kohler A."/>
            <person name="Costa M.D."/>
            <person name="Nagy L.G."/>
            <person name="Floudas D."/>
            <person name="Copeland A."/>
            <person name="Barry K.W."/>
            <person name="Cichocki N."/>
            <person name="Veneault-Fourrey C."/>
            <person name="LaButti K."/>
            <person name="Lindquist E.A."/>
            <person name="Lipzen A."/>
            <person name="Lundell T."/>
            <person name="Morin E."/>
            <person name="Murat C."/>
            <person name="Sun H."/>
            <person name="Tunlid A."/>
            <person name="Henrissat B."/>
            <person name="Grigoriev I.V."/>
            <person name="Hibbett D.S."/>
            <person name="Martin F."/>
            <person name="Nordberg H.P."/>
            <person name="Cantor M.N."/>
            <person name="Hua S.X."/>
        </authorList>
    </citation>
    <scope>NUCLEOTIDE SEQUENCE [LARGE SCALE GENOMIC DNA]</scope>
    <source>
        <strain evidence="2 3">441</strain>
    </source>
</reference>
<gene>
    <name evidence="2" type="ORF">PISMIDRAFT_345761</name>
</gene>
<sequence>MSTMSHVWFLLTPGSILLHWTDRTRVAAAHSWICGVKFSPDDSRFATVSNDSGFHSYNTHQSTMVISCSTQVVKVRPTQHRWTD</sequence>